<gene>
    <name evidence="1" type="ORF">SCARR_03009</name>
</gene>
<keyword evidence="2" id="KW-1185">Reference proteome</keyword>
<sequence length="83" mass="9550">MGRHEKLVARFEKIPAAFTWDELCQLLSGCGFDVLSGAGSRFKFTHAERKRVISLHRPHPVNIVNKYALRQVYEVLRQDGLIK</sequence>
<organism evidence="1 2">
    <name type="scientific">Pontiella sulfatireligans</name>
    <dbReference type="NCBI Taxonomy" id="2750658"/>
    <lineage>
        <taxon>Bacteria</taxon>
        <taxon>Pseudomonadati</taxon>
        <taxon>Kiritimatiellota</taxon>
        <taxon>Kiritimatiellia</taxon>
        <taxon>Kiritimatiellales</taxon>
        <taxon>Pontiellaceae</taxon>
        <taxon>Pontiella</taxon>
    </lineage>
</organism>
<dbReference type="SUPFAM" id="SSF54786">
    <property type="entry name" value="YcfA/nrd intein domain"/>
    <property type="match status" value="1"/>
</dbReference>
<dbReference type="AlphaFoldDB" id="A0A6C2UL25"/>
<dbReference type="Pfam" id="PF07927">
    <property type="entry name" value="HicA_toxin"/>
    <property type="match status" value="1"/>
</dbReference>
<proteinExistence type="predicted"/>
<accession>A0A6C2UL25</accession>
<dbReference type="InterPro" id="IPR012933">
    <property type="entry name" value="HicA_mRNA_interferase"/>
</dbReference>
<dbReference type="Proteomes" id="UP000346198">
    <property type="component" value="Unassembled WGS sequence"/>
</dbReference>
<name>A0A6C2UL25_9BACT</name>
<evidence type="ECO:0000313" key="1">
    <source>
        <dbReference type="EMBL" id="VGO20942.1"/>
    </source>
</evidence>
<dbReference type="GO" id="GO:0003729">
    <property type="term" value="F:mRNA binding"/>
    <property type="evidence" value="ECO:0007669"/>
    <property type="project" value="InterPro"/>
</dbReference>
<dbReference type="EMBL" id="CAAHFH010000002">
    <property type="protein sequence ID" value="VGO20942.1"/>
    <property type="molecule type" value="Genomic_DNA"/>
</dbReference>
<evidence type="ECO:0008006" key="3">
    <source>
        <dbReference type="Google" id="ProtNLM"/>
    </source>
</evidence>
<evidence type="ECO:0000313" key="2">
    <source>
        <dbReference type="Proteomes" id="UP000346198"/>
    </source>
</evidence>
<protein>
    <recommendedName>
        <fullName evidence="3">HicA protein</fullName>
    </recommendedName>
</protein>
<dbReference type="RefSeq" id="WP_136062441.1">
    <property type="nucleotide sequence ID" value="NZ_CAAHFH010000002.1"/>
</dbReference>
<reference evidence="1 2" key="1">
    <citation type="submission" date="2019-04" db="EMBL/GenBank/DDBJ databases">
        <authorList>
            <person name="Van Vliet M D."/>
        </authorList>
    </citation>
    <scope>NUCLEOTIDE SEQUENCE [LARGE SCALE GENOMIC DNA]</scope>
    <source>
        <strain evidence="1 2">F21</strain>
    </source>
</reference>